<proteinExistence type="predicted"/>
<keyword evidence="8" id="KW-1185">Reference proteome</keyword>
<evidence type="ECO:0000256" key="3">
    <source>
        <dbReference type="ARBA" id="ARBA00022692"/>
    </source>
</evidence>
<dbReference type="PANTHER" id="PTHR39087">
    <property type="entry name" value="UPF0104 MEMBRANE PROTEIN MJ1595"/>
    <property type="match status" value="1"/>
</dbReference>
<dbReference type="InterPro" id="IPR022791">
    <property type="entry name" value="L-PG_synthase/AglD"/>
</dbReference>
<dbReference type="SUPFAM" id="SSF56112">
    <property type="entry name" value="Protein kinase-like (PK-like)"/>
    <property type="match status" value="1"/>
</dbReference>
<feature type="transmembrane region" description="Helical" evidence="6">
    <location>
        <begin position="719"/>
        <end position="738"/>
    </location>
</feature>
<feature type="transmembrane region" description="Helical" evidence="6">
    <location>
        <begin position="410"/>
        <end position="428"/>
    </location>
</feature>
<protein>
    <recommendedName>
        <fullName evidence="9">Flippase-like domain-containing protein</fullName>
    </recommendedName>
</protein>
<comment type="subcellular location">
    <subcellularLocation>
        <location evidence="1">Cell membrane</location>
        <topology evidence="1">Multi-pass membrane protein</topology>
    </subcellularLocation>
</comment>
<evidence type="ECO:0000313" key="8">
    <source>
        <dbReference type="Proteomes" id="UP000655208"/>
    </source>
</evidence>
<dbReference type="Proteomes" id="UP000655208">
    <property type="component" value="Unassembled WGS sequence"/>
</dbReference>
<feature type="transmembrane region" description="Helical" evidence="6">
    <location>
        <begin position="758"/>
        <end position="791"/>
    </location>
</feature>
<keyword evidence="5 6" id="KW-0472">Membrane</keyword>
<feature type="transmembrane region" description="Helical" evidence="6">
    <location>
        <begin position="567"/>
        <end position="589"/>
    </location>
</feature>
<evidence type="ECO:0000256" key="4">
    <source>
        <dbReference type="ARBA" id="ARBA00022989"/>
    </source>
</evidence>
<feature type="transmembrane region" description="Helical" evidence="6">
    <location>
        <begin position="77"/>
        <end position="98"/>
    </location>
</feature>
<evidence type="ECO:0000256" key="6">
    <source>
        <dbReference type="SAM" id="Phobius"/>
    </source>
</evidence>
<feature type="transmembrane region" description="Helical" evidence="6">
    <location>
        <begin position="197"/>
        <end position="217"/>
    </location>
</feature>
<feature type="transmembrane region" description="Helical" evidence="6">
    <location>
        <begin position="105"/>
        <end position="125"/>
    </location>
</feature>
<dbReference type="RefSeq" id="WP_188942975.1">
    <property type="nucleotide sequence ID" value="NZ_BMNA01000006.1"/>
</dbReference>
<evidence type="ECO:0000256" key="5">
    <source>
        <dbReference type="ARBA" id="ARBA00023136"/>
    </source>
</evidence>
<organism evidence="7 8">
    <name type="scientific">Nakamurella endophytica</name>
    <dbReference type="NCBI Taxonomy" id="1748367"/>
    <lineage>
        <taxon>Bacteria</taxon>
        <taxon>Bacillati</taxon>
        <taxon>Actinomycetota</taxon>
        <taxon>Actinomycetes</taxon>
        <taxon>Nakamurellales</taxon>
        <taxon>Nakamurellaceae</taxon>
        <taxon>Nakamurella</taxon>
    </lineage>
</organism>
<feature type="transmembrane region" description="Helical" evidence="6">
    <location>
        <begin position="170"/>
        <end position="191"/>
    </location>
</feature>
<feature type="transmembrane region" description="Helical" evidence="6">
    <location>
        <begin position="145"/>
        <end position="163"/>
    </location>
</feature>
<feature type="transmembrane region" description="Helical" evidence="6">
    <location>
        <begin position="34"/>
        <end position="57"/>
    </location>
</feature>
<evidence type="ECO:0000313" key="7">
    <source>
        <dbReference type="EMBL" id="GGM08475.1"/>
    </source>
</evidence>
<comment type="caution">
    <text evidence="7">The sequence shown here is derived from an EMBL/GenBank/DDBJ whole genome shotgun (WGS) entry which is preliminary data.</text>
</comment>
<dbReference type="GO" id="GO:0005886">
    <property type="term" value="C:plasma membrane"/>
    <property type="evidence" value="ECO:0007669"/>
    <property type="project" value="UniProtKB-SubCell"/>
</dbReference>
<dbReference type="EMBL" id="BMNA01000006">
    <property type="protein sequence ID" value="GGM08475.1"/>
    <property type="molecule type" value="Genomic_DNA"/>
</dbReference>
<feature type="transmembrane region" description="Helical" evidence="6">
    <location>
        <begin position="690"/>
        <end position="712"/>
    </location>
</feature>
<reference evidence="7" key="2">
    <citation type="submission" date="2020-09" db="EMBL/GenBank/DDBJ databases">
        <authorList>
            <person name="Sun Q."/>
            <person name="Zhou Y."/>
        </authorList>
    </citation>
    <scope>NUCLEOTIDE SEQUENCE</scope>
    <source>
        <strain evidence="7">CGMCC 4.7308</strain>
    </source>
</reference>
<feature type="transmembrane region" description="Helical" evidence="6">
    <location>
        <begin position="528"/>
        <end position="555"/>
    </location>
</feature>
<gene>
    <name evidence="7" type="ORF">GCM10011594_30500</name>
</gene>
<evidence type="ECO:0000256" key="1">
    <source>
        <dbReference type="ARBA" id="ARBA00004651"/>
    </source>
</evidence>
<feature type="transmembrane region" description="Helical" evidence="6">
    <location>
        <begin position="641"/>
        <end position="659"/>
    </location>
</feature>
<keyword evidence="4 6" id="KW-1133">Transmembrane helix</keyword>
<name>A0A917T3W8_9ACTN</name>
<evidence type="ECO:0008006" key="9">
    <source>
        <dbReference type="Google" id="ProtNLM"/>
    </source>
</evidence>
<dbReference type="PANTHER" id="PTHR39087:SF2">
    <property type="entry name" value="UPF0104 MEMBRANE PROTEIN MJ1595"/>
    <property type="match status" value="1"/>
</dbReference>
<accession>A0A917T3W8</accession>
<feature type="transmembrane region" description="Helical" evidence="6">
    <location>
        <begin position="609"/>
        <end position="629"/>
    </location>
</feature>
<evidence type="ECO:0000256" key="2">
    <source>
        <dbReference type="ARBA" id="ARBA00022475"/>
    </source>
</evidence>
<sequence length="797" mass="81522">MRSRDIDAAAIRRTAAGLLSSFWSRPRVRRPLDLARLLLALAGLVVLATVVVLAGAGMPDPTALVPAVPARTLTRRAISLVNAASSLAILGILAVVALRALRFRRFAVTSALLSCGLGVLAGWLLPEGVRLLAGHASAQVLIGPPVQSAGIPVTAAIALFVGADLQRRRWWLVSRLAVAVVVGCSLLLGSLTVPSAAYAVLVGICAGLAVRVSLGVVPARPSELAIRTVLERGGLPVTSFQPHDDAAGRITYLAADGTGRTLVVTVIDPDRRGVPLARRAGRVVRLRAAVVGHPALSLRGQLERRALTTSLTTAAGVTAPQVLALLSAGRALVLVEQPIGGEPLRAAADGAVPSDLGPAFAALRRLHGTAVAHGALSAETVLVQPDGGVGFADFTLAQPAATELQRELDVVALLVAAAVVVGVAPAVAGLRSGYLSDAVAEARLSALLQPLVLPRPTRRALRGTSVLADLRAALAHPAVARAAGRPPRLERLRPRTVVSVVGGTVAAYVLATQLSHVNLAQVFAHARLGWLGAAVLASAVTYVGAALALHAFVLVRLPLGRTTLVQLASSFLALVTPPTVGHVGLNIRYLQRSGVPAATAAADVAVKEAVTVAVTVPVLLVCGWLSGVSGSRLSLLPSGDVLVVLAATAAAVAVVAVLPPTRRLAWRRLQPLVRQTVPQLVAALSSPRRLVLAVTGVLVLDAGYVLALGASLRAFSAELPITVLVVVYLAASAIGSAAPTPGGLGAVEAALVGGLTATGIPVAIAIPAVLVFRAATFWLPAPLGWGAFVLLQRRGRI</sequence>
<feature type="transmembrane region" description="Helical" evidence="6">
    <location>
        <begin position="497"/>
        <end position="516"/>
    </location>
</feature>
<keyword evidence="3 6" id="KW-0812">Transmembrane</keyword>
<reference evidence="7" key="1">
    <citation type="journal article" date="2014" name="Int. J. Syst. Evol. Microbiol.">
        <title>Complete genome sequence of Corynebacterium casei LMG S-19264T (=DSM 44701T), isolated from a smear-ripened cheese.</title>
        <authorList>
            <consortium name="US DOE Joint Genome Institute (JGI-PGF)"/>
            <person name="Walter F."/>
            <person name="Albersmeier A."/>
            <person name="Kalinowski J."/>
            <person name="Ruckert C."/>
        </authorList>
    </citation>
    <scope>NUCLEOTIDE SEQUENCE</scope>
    <source>
        <strain evidence="7">CGMCC 4.7308</strain>
    </source>
</reference>
<dbReference type="InterPro" id="IPR011009">
    <property type="entry name" value="Kinase-like_dom_sf"/>
</dbReference>
<dbReference type="AlphaFoldDB" id="A0A917T3W8"/>
<dbReference type="Pfam" id="PF03706">
    <property type="entry name" value="LPG_synthase_TM"/>
    <property type="match status" value="1"/>
</dbReference>
<keyword evidence="2" id="KW-1003">Cell membrane</keyword>